<dbReference type="Pfam" id="PF04720">
    <property type="entry name" value="PDDEXK_6"/>
    <property type="match status" value="1"/>
</dbReference>
<dbReference type="InterPro" id="IPR006502">
    <property type="entry name" value="PDDEXK-like"/>
</dbReference>
<dbReference type="EMBL" id="JAATIQ010000412">
    <property type="protein sequence ID" value="KAF4357195.1"/>
    <property type="molecule type" value="Genomic_DNA"/>
</dbReference>
<reference evidence="1 2" key="1">
    <citation type="journal article" date="2020" name="bioRxiv">
        <title>Sequence and annotation of 42 cannabis genomes reveals extensive copy number variation in cannabinoid synthesis and pathogen resistance genes.</title>
        <authorList>
            <person name="Mckernan K.J."/>
            <person name="Helbert Y."/>
            <person name="Kane L.T."/>
            <person name="Ebling H."/>
            <person name="Zhang L."/>
            <person name="Liu B."/>
            <person name="Eaton Z."/>
            <person name="Mclaughlin S."/>
            <person name="Kingan S."/>
            <person name="Baybayan P."/>
            <person name="Concepcion G."/>
            <person name="Jordan M."/>
            <person name="Riva A."/>
            <person name="Barbazuk W."/>
            <person name="Harkins T."/>
        </authorList>
    </citation>
    <scope>NUCLEOTIDE SEQUENCE [LARGE SCALE GENOMIC DNA]</scope>
    <source>
        <strain evidence="2">cv. Jamaican Lion 4</strain>
        <tissue evidence="1">Leaf</tissue>
    </source>
</reference>
<dbReference type="AlphaFoldDB" id="A0A7J6EFG3"/>
<evidence type="ECO:0000313" key="2">
    <source>
        <dbReference type="Proteomes" id="UP000583929"/>
    </source>
</evidence>
<sequence>MEGSGFVAIEFGRLQDLQQSWLKSKRSQLLGNQLLGKITIIDSLGLSPTDLLMRREVCNQLINLEYDSSICKSKWRSSSSIPQKITVSVRMSCCKCRTKAMKIAAVESDDMAT</sequence>
<proteinExistence type="predicted"/>
<protein>
    <submittedName>
        <fullName evidence="1">Uncharacterized protein</fullName>
    </submittedName>
</protein>
<accession>A0A7J6EFG3</accession>
<name>A0A7J6EFG3_CANSA</name>
<gene>
    <name evidence="1" type="ORF">G4B88_011054</name>
</gene>
<evidence type="ECO:0000313" key="1">
    <source>
        <dbReference type="EMBL" id="KAF4357195.1"/>
    </source>
</evidence>
<keyword evidence="2" id="KW-1185">Reference proteome</keyword>
<organism evidence="1 2">
    <name type="scientific">Cannabis sativa</name>
    <name type="common">Hemp</name>
    <name type="synonym">Marijuana</name>
    <dbReference type="NCBI Taxonomy" id="3483"/>
    <lineage>
        <taxon>Eukaryota</taxon>
        <taxon>Viridiplantae</taxon>
        <taxon>Streptophyta</taxon>
        <taxon>Embryophyta</taxon>
        <taxon>Tracheophyta</taxon>
        <taxon>Spermatophyta</taxon>
        <taxon>Magnoliopsida</taxon>
        <taxon>eudicotyledons</taxon>
        <taxon>Gunneridae</taxon>
        <taxon>Pentapetalae</taxon>
        <taxon>rosids</taxon>
        <taxon>fabids</taxon>
        <taxon>Rosales</taxon>
        <taxon>Cannabaceae</taxon>
        <taxon>Cannabis</taxon>
    </lineage>
</organism>
<dbReference type="Proteomes" id="UP000583929">
    <property type="component" value="Unassembled WGS sequence"/>
</dbReference>
<comment type="caution">
    <text evidence="1">The sequence shown here is derived from an EMBL/GenBank/DDBJ whole genome shotgun (WGS) entry which is preliminary data.</text>
</comment>